<dbReference type="InterPro" id="IPR015424">
    <property type="entry name" value="PyrdxlP-dep_Trfase"/>
</dbReference>
<organism evidence="4">
    <name type="scientific">Streptomyces sp. SID7499</name>
    <dbReference type="NCBI Taxonomy" id="2706086"/>
    <lineage>
        <taxon>Bacteria</taxon>
        <taxon>Bacillati</taxon>
        <taxon>Actinomycetota</taxon>
        <taxon>Actinomycetes</taxon>
        <taxon>Kitasatosporales</taxon>
        <taxon>Streptomycetaceae</taxon>
        <taxon>Streptomyces</taxon>
    </lineage>
</organism>
<comment type="similarity">
    <text evidence="3">Belongs to the trans-sulfuration enzymes family.</text>
</comment>
<dbReference type="GO" id="GO:0030170">
    <property type="term" value="F:pyridoxal phosphate binding"/>
    <property type="evidence" value="ECO:0007669"/>
    <property type="project" value="InterPro"/>
</dbReference>
<evidence type="ECO:0000256" key="1">
    <source>
        <dbReference type="ARBA" id="ARBA00001933"/>
    </source>
</evidence>
<gene>
    <name evidence="4" type="ORF">G3M58_93945</name>
</gene>
<evidence type="ECO:0000313" key="4">
    <source>
        <dbReference type="EMBL" id="NEE23143.1"/>
    </source>
</evidence>
<evidence type="ECO:0000256" key="2">
    <source>
        <dbReference type="ARBA" id="ARBA00022898"/>
    </source>
</evidence>
<dbReference type="EMBL" id="JAAGMN010010107">
    <property type="protein sequence ID" value="NEE23143.1"/>
    <property type="molecule type" value="Genomic_DNA"/>
</dbReference>
<comment type="caution">
    <text evidence="4">The sequence shown here is derived from an EMBL/GenBank/DDBJ whole genome shotgun (WGS) entry which is preliminary data.</text>
</comment>
<comment type="cofactor">
    <cofactor evidence="1 3">
        <name>pyridoxal 5'-phosphate</name>
        <dbReference type="ChEBI" id="CHEBI:597326"/>
    </cofactor>
</comment>
<proteinExistence type="inferred from homology"/>
<dbReference type="Gene3D" id="3.40.640.10">
    <property type="entry name" value="Type I PLP-dependent aspartate aminotransferase-like (Major domain)"/>
    <property type="match status" value="1"/>
</dbReference>
<dbReference type="PANTHER" id="PTHR11808">
    <property type="entry name" value="TRANS-SULFURATION ENZYME FAMILY MEMBER"/>
    <property type="match status" value="1"/>
</dbReference>
<keyword evidence="2 3" id="KW-0663">Pyridoxal phosphate</keyword>
<dbReference type="GO" id="GO:0019343">
    <property type="term" value="P:cysteine biosynthetic process via cystathionine"/>
    <property type="evidence" value="ECO:0007669"/>
    <property type="project" value="TreeGrafter"/>
</dbReference>
<dbReference type="GO" id="GO:0019346">
    <property type="term" value="P:transsulfuration"/>
    <property type="evidence" value="ECO:0007669"/>
    <property type="project" value="InterPro"/>
</dbReference>
<keyword evidence="4" id="KW-0456">Lyase</keyword>
<feature type="non-terminal residue" evidence="4">
    <location>
        <position position="107"/>
    </location>
</feature>
<dbReference type="AlphaFoldDB" id="A0A6G3XZK5"/>
<dbReference type="Pfam" id="PF01053">
    <property type="entry name" value="Cys_Met_Meta_PP"/>
    <property type="match status" value="1"/>
</dbReference>
<name>A0A6G3XZK5_9ACTN</name>
<evidence type="ECO:0000256" key="3">
    <source>
        <dbReference type="RuleBase" id="RU362118"/>
    </source>
</evidence>
<sequence>MSTMGDGTRAVRAGLPEPEQFGATLPGPVFAAHFHLSGEPVGPYTYGRDGNPTWTHLERAIGELEAPGEEVGTTVFASGMAAITAVLLSQVRSGDAVVLPDDGYQAL</sequence>
<dbReference type="InterPro" id="IPR015421">
    <property type="entry name" value="PyrdxlP-dep_Trfase_major"/>
</dbReference>
<dbReference type="GO" id="GO:0005737">
    <property type="term" value="C:cytoplasm"/>
    <property type="evidence" value="ECO:0007669"/>
    <property type="project" value="TreeGrafter"/>
</dbReference>
<dbReference type="InterPro" id="IPR000277">
    <property type="entry name" value="Cys/Met-Metab_PyrdxlP-dep_enz"/>
</dbReference>
<dbReference type="GO" id="GO:0004123">
    <property type="term" value="F:cystathionine gamma-lyase activity"/>
    <property type="evidence" value="ECO:0007669"/>
    <property type="project" value="TreeGrafter"/>
</dbReference>
<dbReference type="SUPFAM" id="SSF53383">
    <property type="entry name" value="PLP-dependent transferases"/>
    <property type="match status" value="1"/>
</dbReference>
<protein>
    <submittedName>
        <fullName evidence="4">Cystathionine gamma-lyase</fullName>
        <ecNumber evidence="4">4.4.1.1</ecNumber>
    </submittedName>
</protein>
<reference evidence="4" key="1">
    <citation type="submission" date="2020-01" db="EMBL/GenBank/DDBJ databases">
        <title>Insect and environment-associated Actinomycetes.</title>
        <authorList>
            <person name="Currrie C."/>
            <person name="Chevrette M."/>
            <person name="Carlson C."/>
            <person name="Stubbendieck R."/>
            <person name="Wendt-Pienkowski E."/>
        </authorList>
    </citation>
    <scope>NUCLEOTIDE SEQUENCE</scope>
    <source>
        <strain evidence="4">SID7499</strain>
    </source>
</reference>
<accession>A0A6G3XZK5</accession>
<dbReference type="EC" id="4.4.1.1" evidence="4"/>
<dbReference type="PANTHER" id="PTHR11808:SF85">
    <property type="entry name" value="CYSTATHIONINE GAMMA-LYASE-RELATED"/>
    <property type="match status" value="1"/>
</dbReference>